<gene>
    <name evidence="2" type="ORF">WHR41_02028</name>
</gene>
<reference evidence="2 3" key="1">
    <citation type="journal article" date="2020" name="Microbiol. Resour. Announc.">
        <title>Draft Genome Sequence of a Cladosporium Species Isolated from the Mesophotic Ascidian Didemnum maculosum.</title>
        <authorList>
            <person name="Gioti A."/>
            <person name="Siaperas R."/>
            <person name="Nikolaivits E."/>
            <person name="Le Goff G."/>
            <person name="Ouazzani J."/>
            <person name="Kotoulas G."/>
            <person name="Topakas E."/>
        </authorList>
    </citation>
    <scope>NUCLEOTIDE SEQUENCE [LARGE SCALE GENOMIC DNA]</scope>
    <source>
        <strain evidence="2 3">TM138-S3</strain>
    </source>
</reference>
<evidence type="ECO:0000313" key="2">
    <source>
        <dbReference type="EMBL" id="KAL1589268.1"/>
    </source>
</evidence>
<dbReference type="RefSeq" id="XP_069232373.1">
    <property type="nucleotide sequence ID" value="XM_069370634.1"/>
</dbReference>
<dbReference type="InterPro" id="IPR029032">
    <property type="entry name" value="AhpD-like"/>
</dbReference>
<comment type="caution">
    <text evidence="2">The sequence shown here is derived from an EMBL/GenBank/DDBJ whole genome shotgun (WGS) entry which is preliminary data.</text>
</comment>
<protein>
    <recommendedName>
        <fullName evidence="1">Carboxymuconolactone decarboxylase-like domain-containing protein</fullName>
    </recommendedName>
</protein>
<dbReference type="PANTHER" id="PTHR34846:SF9">
    <property type="entry name" value="4-CARBOXYMUCONOLACTONE DECARBOXYLASE FAMILY PROTEIN (AFU_ORTHOLOGUE AFUA_1G03690)"/>
    <property type="match status" value="1"/>
</dbReference>
<dbReference type="GO" id="GO:0051920">
    <property type="term" value="F:peroxiredoxin activity"/>
    <property type="evidence" value="ECO:0007669"/>
    <property type="project" value="InterPro"/>
</dbReference>
<dbReference type="InterPro" id="IPR003779">
    <property type="entry name" value="CMD-like"/>
</dbReference>
<dbReference type="EMBL" id="JAAQHG020000005">
    <property type="protein sequence ID" value="KAL1589268.1"/>
    <property type="molecule type" value="Genomic_DNA"/>
</dbReference>
<accession>A0AB34KW38</accession>
<evidence type="ECO:0000259" key="1">
    <source>
        <dbReference type="Pfam" id="PF02627"/>
    </source>
</evidence>
<dbReference type="GeneID" id="96003472"/>
<dbReference type="Proteomes" id="UP000803884">
    <property type="component" value="Unassembled WGS sequence"/>
</dbReference>
<dbReference type="SUPFAM" id="SSF69118">
    <property type="entry name" value="AhpD-like"/>
    <property type="match status" value="1"/>
</dbReference>
<feature type="domain" description="Carboxymuconolactone decarboxylase-like" evidence="1">
    <location>
        <begin position="43"/>
        <end position="103"/>
    </location>
</feature>
<evidence type="ECO:0000313" key="3">
    <source>
        <dbReference type="Proteomes" id="UP000803884"/>
    </source>
</evidence>
<sequence>MRLPYIPDDPKMETEEDAAVVQRVKDRRGGKLIALDKTLLHAPPVANGWNGFLGAIRTQTSLPDSIRELAICRVAVLNKAWYEWDSHRPILEKSGVLSAEAIEHLKERPRANEEVARRQEAKTMGGNLFDEKHSAVLEYTDAMTIGCIVPEPVFERLRSFFTEREVVEITSTVAAYNCVSRFLVALDVGEMAEKYGVDMSGKAA</sequence>
<dbReference type="PANTHER" id="PTHR34846">
    <property type="entry name" value="4-CARBOXYMUCONOLACTONE DECARBOXYLASE FAMILY PROTEIN (AFU_ORTHOLOGUE AFUA_6G11590)"/>
    <property type="match status" value="1"/>
</dbReference>
<dbReference type="Gene3D" id="1.20.1290.10">
    <property type="entry name" value="AhpD-like"/>
    <property type="match status" value="1"/>
</dbReference>
<name>A0AB34KW38_9PEZI</name>
<dbReference type="Pfam" id="PF02627">
    <property type="entry name" value="CMD"/>
    <property type="match status" value="1"/>
</dbReference>
<dbReference type="AlphaFoldDB" id="A0AB34KW38"/>
<keyword evidence="3" id="KW-1185">Reference proteome</keyword>
<proteinExistence type="predicted"/>
<organism evidence="2 3">
    <name type="scientific">Cladosporium halotolerans</name>
    <dbReference type="NCBI Taxonomy" id="1052096"/>
    <lineage>
        <taxon>Eukaryota</taxon>
        <taxon>Fungi</taxon>
        <taxon>Dikarya</taxon>
        <taxon>Ascomycota</taxon>
        <taxon>Pezizomycotina</taxon>
        <taxon>Dothideomycetes</taxon>
        <taxon>Dothideomycetidae</taxon>
        <taxon>Cladosporiales</taxon>
        <taxon>Cladosporiaceae</taxon>
        <taxon>Cladosporium</taxon>
    </lineage>
</organism>